<dbReference type="EMBL" id="JXTC01000457">
    <property type="protein sequence ID" value="PON52448.1"/>
    <property type="molecule type" value="Genomic_DNA"/>
</dbReference>
<organism evidence="2 3">
    <name type="scientific">Trema orientale</name>
    <name type="common">Charcoal tree</name>
    <name type="synonym">Celtis orientalis</name>
    <dbReference type="NCBI Taxonomy" id="63057"/>
    <lineage>
        <taxon>Eukaryota</taxon>
        <taxon>Viridiplantae</taxon>
        <taxon>Streptophyta</taxon>
        <taxon>Embryophyta</taxon>
        <taxon>Tracheophyta</taxon>
        <taxon>Spermatophyta</taxon>
        <taxon>Magnoliopsida</taxon>
        <taxon>eudicotyledons</taxon>
        <taxon>Gunneridae</taxon>
        <taxon>Pentapetalae</taxon>
        <taxon>rosids</taxon>
        <taxon>fabids</taxon>
        <taxon>Rosales</taxon>
        <taxon>Cannabaceae</taxon>
        <taxon>Trema</taxon>
    </lineage>
</organism>
<comment type="caution">
    <text evidence="2">The sequence shown here is derived from an EMBL/GenBank/DDBJ whole genome shotgun (WGS) entry which is preliminary data.</text>
</comment>
<protein>
    <submittedName>
        <fullName evidence="2">Uncharacterized protein</fullName>
    </submittedName>
</protein>
<gene>
    <name evidence="2" type="ORF">TorRG33x02_308300</name>
</gene>
<accession>A0A2P5BUI5</accession>
<feature type="region of interest" description="Disordered" evidence="1">
    <location>
        <begin position="31"/>
        <end position="70"/>
    </location>
</feature>
<keyword evidence="3" id="KW-1185">Reference proteome</keyword>
<evidence type="ECO:0000313" key="3">
    <source>
        <dbReference type="Proteomes" id="UP000237000"/>
    </source>
</evidence>
<evidence type="ECO:0000313" key="2">
    <source>
        <dbReference type="EMBL" id="PON52448.1"/>
    </source>
</evidence>
<sequence>MGGRSILPTILPESKPLFWTKNRQTIVGAVDQSGRLETPSGLQEMPTFTSFDRSARKPRSHDTPRHFSLSRRATRRHLGWLQMGVSYRAAIRQQ</sequence>
<proteinExistence type="predicted"/>
<evidence type="ECO:0000256" key="1">
    <source>
        <dbReference type="SAM" id="MobiDB-lite"/>
    </source>
</evidence>
<dbReference type="InParanoid" id="A0A2P5BUI5"/>
<dbReference type="Proteomes" id="UP000237000">
    <property type="component" value="Unassembled WGS sequence"/>
</dbReference>
<dbReference type="AlphaFoldDB" id="A0A2P5BUI5"/>
<feature type="non-terminal residue" evidence="2">
    <location>
        <position position="94"/>
    </location>
</feature>
<name>A0A2P5BUI5_TREOI</name>
<reference evidence="3" key="1">
    <citation type="submission" date="2016-06" db="EMBL/GenBank/DDBJ databases">
        <title>Parallel loss of symbiosis genes in relatives of nitrogen-fixing non-legume Parasponia.</title>
        <authorList>
            <person name="Van Velzen R."/>
            <person name="Holmer R."/>
            <person name="Bu F."/>
            <person name="Rutten L."/>
            <person name="Van Zeijl A."/>
            <person name="Liu W."/>
            <person name="Santuari L."/>
            <person name="Cao Q."/>
            <person name="Sharma T."/>
            <person name="Shen D."/>
            <person name="Roswanjaya Y."/>
            <person name="Wardhani T."/>
            <person name="Kalhor M.S."/>
            <person name="Jansen J."/>
            <person name="Van den Hoogen J."/>
            <person name="Gungor B."/>
            <person name="Hartog M."/>
            <person name="Hontelez J."/>
            <person name="Verver J."/>
            <person name="Yang W.-C."/>
            <person name="Schijlen E."/>
            <person name="Repin R."/>
            <person name="Schilthuizen M."/>
            <person name="Schranz E."/>
            <person name="Heidstra R."/>
            <person name="Miyata K."/>
            <person name="Fedorova E."/>
            <person name="Kohlen W."/>
            <person name="Bisseling T."/>
            <person name="Smit S."/>
            <person name="Geurts R."/>
        </authorList>
    </citation>
    <scope>NUCLEOTIDE SEQUENCE [LARGE SCALE GENOMIC DNA]</scope>
    <source>
        <strain evidence="3">cv. RG33-2</strain>
    </source>
</reference>